<gene>
    <name evidence="1" type="ORF">CPB83DRAFT_851000</name>
</gene>
<dbReference type="OrthoDB" id="2864141at2759"/>
<reference evidence="1" key="1">
    <citation type="submission" date="2020-11" db="EMBL/GenBank/DDBJ databases">
        <authorList>
            <consortium name="DOE Joint Genome Institute"/>
            <person name="Ahrendt S."/>
            <person name="Riley R."/>
            <person name="Andreopoulos W."/>
            <person name="Labutti K."/>
            <person name="Pangilinan J."/>
            <person name="Ruiz-Duenas F.J."/>
            <person name="Barrasa J.M."/>
            <person name="Sanchez-Garcia M."/>
            <person name="Camarero S."/>
            <person name="Miyauchi S."/>
            <person name="Serrano A."/>
            <person name="Linde D."/>
            <person name="Babiker R."/>
            <person name="Drula E."/>
            <person name="Ayuso-Fernandez I."/>
            <person name="Pacheco R."/>
            <person name="Padilla G."/>
            <person name="Ferreira P."/>
            <person name="Barriuso J."/>
            <person name="Kellner H."/>
            <person name="Castanera R."/>
            <person name="Alfaro M."/>
            <person name="Ramirez L."/>
            <person name="Pisabarro A.G."/>
            <person name="Kuo A."/>
            <person name="Tritt A."/>
            <person name="Lipzen A."/>
            <person name="He G."/>
            <person name="Yan M."/>
            <person name="Ng V."/>
            <person name="Cullen D."/>
            <person name="Martin F."/>
            <person name="Rosso M.-N."/>
            <person name="Henrissat B."/>
            <person name="Hibbett D."/>
            <person name="Martinez A.T."/>
            <person name="Grigoriev I.V."/>
        </authorList>
    </citation>
    <scope>NUCLEOTIDE SEQUENCE</scope>
    <source>
        <strain evidence="1">CBS 506.95</strain>
    </source>
</reference>
<proteinExistence type="predicted"/>
<dbReference type="EMBL" id="MU157840">
    <property type="protein sequence ID" value="KAF9530481.1"/>
    <property type="molecule type" value="Genomic_DNA"/>
</dbReference>
<keyword evidence="2" id="KW-1185">Reference proteome</keyword>
<protein>
    <submittedName>
        <fullName evidence="1">Uncharacterized protein</fullName>
    </submittedName>
</protein>
<dbReference type="AlphaFoldDB" id="A0A9P6EJY7"/>
<name>A0A9P6EJY7_9AGAR</name>
<organism evidence="1 2">
    <name type="scientific">Crepidotus variabilis</name>
    <dbReference type="NCBI Taxonomy" id="179855"/>
    <lineage>
        <taxon>Eukaryota</taxon>
        <taxon>Fungi</taxon>
        <taxon>Dikarya</taxon>
        <taxon>Basidiomycota</taxon>
        <taxon>Agaricomycotina</taxon>
        <taxon>Agaricomycetes</taxon>
        <taxon>Agaricomycetidae</taxon>
        <taxon>Agaricales</taxon>
        <taxon>Agaricineae</taxon>
        <taxon>Crepidotaceae</taxon>
        <taxon>Crepidotus</taxon>
    </lineage>
</organism>
<evidence type="ECO:0000313" key="1">
    <source>
        <dbReference type="EMBL" id="KAF9530481.1"/>
    </source>
</evidence>
<dbReference type="Proteomes" id="UP000807306">
    <property type="component" value="Unassembled WGS sequence"/>
</dbReference>
<accession>A0A9P6EJY7</accession>
<sequence>MAYVVRDPRFSMSHTDPEMPMPIVHFPRRTYARQIERRLISLWKLMTRNGRKQPRNSFISRDFINVTSRRRSTYHPQLQVGQY</sequence>
<evidence type="ECO:0000313" key="2">
    <source>
        <dbReference type="Proteomes" id="UP000807306"/>
    </source>
</evidence>
<comment type="caution">
    <text evidence="1">The sequence shown here is derived from an EMBL/GenBank/DDBJ whole genome shotgun (WGS) entry which is preliminary data.</text>
</comment>